<comment type="pathway">
    <text evidence="5">Cofactor biosynthesis; ubiquinone biosynthesis.</text>
</comment>
<comment type="function">
    <text evidence="5">O-methyltransferase that catalyzes the 2 O-methylation steps in the ubiquinone biosynthetic pathway.</text>
</comment>
<evidence type="ECO:0000256" key="4">
    <source>
        <dbReference type="ARBA" id="ARBA00022691"/>
    </source>
</evidence>
<feature type="binding site" evidence="5">
    <location>
        <position position="35"/>
    </location>
    <ligand>
        <name>S-adenosyl-L-methionine</name>
        <dbReference type="ChEBI" id="CHEBI:59789"/>
    </ligand>
</feature>
<dbReference type="CDD" id="cd02440">
    <property type="entry name" value="AdoMet_MTases"/>
    <property type="match status" value="1"/>
</dbReference>
<proteinExistence type="inferred from homology"/>
<keyword evidence="3 5" id="KW-0831">Ubiquinone biosynthesis</keyword>
<evidence type="ECO:0000256" key="2">
    <source>
        <dbReference type="ARBA" id="ARBA00022679"/>
    </source>
</evidence>
<keyword evidence="2 5" id="KW-0808">Transferase</keyword>
<dbReference type="GO" id="GO:0061542">
    <property type="term" value="F:3-demethylubiquinol 3-O-methyltransferase activity"/>
    <property type="evidence" value="ECO:0007669"/>
    <property type="project" value="UniProtKB-UniRule"/>
</dbReference>
<keyword evidence="1 5" id="KW-0489">Methyltransferase</keyword>
<dbReference type="NCBIfam" id="TIGR01983">
    <property type="entry name" value="UbiG"/>
    <property type="match status" value="1"/>
</dbReference>
<dbReference type="InterPro" id="IPR010233">
    <property type="entry name" value="UbiG_MeTrfase"/>
</dbReference>
<dbReference type="KEGG" id="aplt:ANPL_02305"/>
<evidence type="ECO:0000256" key="5">
    <source>
        <dbReference type="HAMAP-Rule" id="MF_00472"/>
    </source>
</evidence>
<comment type="catalytic activity">
    <reaction evidence="5">
        <text>a 3-(all-trans-polyprenyl)benzene-1,2-diol + S-adenosyl-L-methionine = a 2-methoxy-6-(all-trans-polyprenyl)phenol + S-adenosyl-L-homocysteine + H(+)</text>
        <dbReference type="Rhea" id="RHEA:31411"/>
        <dbReference type="Rhea" id="RHEA-COMP:9550"/>
        <dbReference type="Rhea" id="RHEA-COMP:9551"/>
        <dbReference type="ChEBI" id="CHEBI:15378"/>
        <dbReference type="ChEBI" id="CHEBI:57856"/>
        <dbReference type="ChEBI" id="CHEBI:59789"/>
        <dbReference type="ChEBI" id="CHEBI:62729"/>
        <dbReference type="ChEBI" id="CHEBI:62731"/>
        <dbReference type="EC" id="2.1.1.222"/>
    </reaction>
</comment>
<keyword evidence="4 5" id="KW-0949">S-adenosyl-L-methionine</keyword>
<gene>
    <name evidence="6" type="primary">ubiG_2</name>
    <name evidence="5" type="synonym">ubiG</name>
    <name evidence="6" type="ORF">ANPL_02305</name>
</gene>
<keyword evidence="6" id="KW-0830">Ubiquinone</keyword>
<dbReference type="PANTHER" id="PTHR43464">
    <property type="entry name" value="METHYLTRANSFERASE"/>
    <property type="match status" value="1"/>
</dbReference>
<protein>
    <recommendedName>
        <fullName evidence="5">Ubiquinone biosynthesis O-methyltransferase</fullName>
    </recommendedName>
    <alternativeName>
        <fullName evidence="5">2-polyprenyl-6-hydroxyphenol methylase</fullName>
        <ecNumber evidence="5">2.1.1.222</ecNumber>
    </alternativeName>
    <alternativeName>
        <fullName evidence="5">3-demethylubiquinone 3-O-methyltransferase</fullName>
        <ecNumber evidence="5">2.1.1.64</ecNumber>
    </alternativeName>
</protein>
<dbReference type="Proteomes" id="UP000500930">
    <property type="component" value="Chromosome"/>
</dbReference>
<evidence type="ECO:0000256" key="3">
    <source>
        <dbReference type="ARBA" id="ARBA00022688"/>
    </source>
</evidence>
<dbReference type="PANTHER" id="PTHR43464:SF19">
    <property type="entry name" value="UBIQUINONE BIOSYNTHESIS O-METHYLTRANSFERASE, MITOCHONDRIAL"/>
    <property type="match status" value="1"/>
</dbReference>
<organism evidence="6 7">
    <name type="scientific">Anaplasma platys</name>
    <dbReference type="NCBI Taxonomy" id="949"/>
    <lineage>
        <taxon>Bacteria</taxon>
        <taxon>Pseudomonadati</taxon>
        <taxon>Pseudomonadota</taxon>
        <taxon>Alphaproteobacteria</taxon>
        <taxon>Rickettsiales</taxon>
        <taxon>Anaplasmataceae</taxon>
        <taxon>Anaplasma</taxon>
    </lineage>
</organism>
<dbReference type="EMBL" id="CP046391">
    <property type="protein sequence ID" value="QJC27538.1"/>
    <property type="molecule type" value="Genomic_DNA"/>
</dbReference>
<comment type="catalytic activity">
    <reaction evidence="5">
        <text>a 3-demethylubiquinol + S-adenosyl-L-methionine = a ubiquinol + S-adenosyl-L-homocysteine + H(+)</text>
        <dbReference type="Rhea" id="RHEA:44380"/>
        <dbReference type="Rhea" id="RHEA-COMP:9566"/>
        <dbReference type="Rhea" id="RHEA-COMP:10914"/>
        <dbReference type="ChEBI" id="CHEBI:15378"/>
        <dbReference type="ChEBI" id="CHEBI:17976"/>
        <dbReference type="ChEBI" id="CHEBI:57856"/>
        <dbReference type="ChEBI" id="CHEBI:59789"/>
        <dbReference type="ChEBI" id="CHEBI:84422"/>
        <dbReference type="EC" id="2.1.1.64"/>
    </reaction>
</comment>
<dbReference type="GO" id="GO:0032259">
    <property type="term" value="P:methylation"/>
    <property type="evidence" value="ECO:0007669"/>
    <property type="project" value="UniProtKB-KW"/>
</dbReference>
<reference evidence="6 7" key="1">
    <citation type="journal article" date="2020" name="Pathogens">
        <title>First Whole Genome Sequence of Anaplasma platys, an Obligate Intracellular Rickettsial Pathogen of Dogs.</title>
        <authorList>
            <person name="Llanes A."/>
            <person name="Rajeev S."/>
        </authorList>
    </citation>
    <scope>NUCLEOTIDE SEQUENCE [LARGE SCALE GENOMIC DNA]</scope>
    <source>
        <strain evidence="6 7">S3</strain>
    </source>
</reference>
<comment type="similarity">
    <text evidence="5">Belongs to the methyltransferase superfamily. UbiG/COQ3 family.</text>
</comment>
<dbReference type="HAMAP" id="MF_00472">
    <property type="entry name" value="UbiG"/>
    <property type="match status" value="1"/>
</dbReference>
<dbReference type="GO" id="GO:0102208">
    <property type="term" value="F:2-polyprenyl-6-hydroxyphenol methylase activity"/>
    <property type="evidence" value="ECO:0007669"/>
    <property type="project" value="UniProtKB-EC"/>
</dbReference>
<feature type="binding site" evidence="5">
    <location>
        <position position="56"/>
    </location>
    <ligand>
        <name>S-adenosyl-L-methionine</name>
        <dbReference type="ChEBI" id="CHEBI:59789"/>
    </ligand>
</feature>
<dbReference type="GO" id="GO:0010420">
    <property type="term" value="F:polyprenyldihydroxybenzoate methyltransferase activity"/>
    <property type="evidence" value="ECO:0007669"/>
    <property type="project" value="InterPro"/>
</dbReference>
<dbReference type="EC" id="2.1.1.222" evidence="5"/>
<evidence type="ECO:0000256" key="1">
    <source>
        <dbReference type="ARBA" id="ARBA00022603"/>
    </source>
</evidence>
<name>A0A858PY99_9RICK</name>
<dbReference type="RefSeq" id="WP_169193171.1">
    <property type="nucleotide sequence ID" value="NZ_CP046391.1"/>
</dbReference>
<dbReference type="Pfam" id="PF13489">
    <property type="entry name" value="Methyltransf_23"/>
    <property type="match status" value="1"/>
</dbReference>
<dbReference type="Gene3D" id="3.40.50.150">
    <property type="entry name" value="Vaccinia Virus protein VP39"/>
    <property type="match status" value="1"/>
</dbReference>
<keyword evidence="7" id="KW-1185">Reference proteome</keyword>
<dbReference type="SUPFAM" id="SSF53335">
    <property type="entry name" value="S-adenosyl-L-methionine-dependent methyltransferases"/>
    <property type="match status" value="1"/>
</dbReference>
<accession>A0A858PY99</accession>
<feature type="binding site" evidence="5">
    <location>
        <position position="77"/>
    </location>
    <ligand>
        <name>S-adenosyl-L-methionine</name>
        <dbReference type="ChEBI" id="CHEBI:59789"/>
    </ligand>
</feature>
<dbReference type="EC" id="2.1.1.64" evidence="5"/>
<sequence>MTSVDHEEVKRFSSFADMWWTGENFEILHKINPLRVKYILAHLPREIKELRFLDIGCGGGILCESLAKLGMKVTGIDPSEEGISVARDHAKKGGLDIEYHATNVDAFREDKKGICYDAIALMEVVEHANSLSSLLADSCKLLKKGGIVFVSTLNRTIKALLLGIIAAEYVLGWVPRGTHTWKKFVKPSEIYEILQENEVIIQDIKGIVYKVLENKWLLSDRDIGVNYIIAARKIR</sequence>
<evidence type="ECO:0000313" key="7">
    <source>
        <dbReference type="Proteomes" id="UP000500930"/>
    </source>
</evidence>
<dbReference type="InterPro" id="IPR029063">
    <property type="entry name" value="SAM-dependent_MTases_sf"/>
</dbReference>
<feature type="binding site" evidence="5">
    <location>
        <position position="122"/>
    </location>
    <ligand>
        <name>S-adenosyl-L-methionine</name>
        <dbReference type="ChEBI" id="CHEBI:59789"/>
    </ligand>
</feature>
<evidence type="ECO:0000313" key="6">
    <source>
        <dbReference type="EMBL" id="QJC27538.1"/>
    </source>
</evidence>
<dbReference type="UniPathway" id="UPA00232"/>
<dbReference type="AlphaFoldDB" id="A0A858PY99"/>